<keyword evidence="3" id="KW-1185">Reference proteome</keyword>
<sequence length="65" mass="7280">MAGFSLHAATVSEAHQRSKLERLCRYITRPPIATKRLSVDRRGRVVYGLDGWLDGVGPRKCVITN</sequence>
<evidence type="ECO:0000313" key="3">
    <source>
        <dbReference type="Proteomes" id="UP001359886"/>
    </source>
</evidence>
<feature type="domain" description="Transposase IS801/IS1294" evidence="1">
    <location>
        <begin position="3"/>
        <end position="47"/>
    </location>
</feature>
<dbReference type="GO" id="GO:0006313">
    <property type="term" value="P:DNA transposition"/>
    <property type="evidence" value="ECO:0007669"/>
    <property type="project" value="InterPro"/>
</dbReference>
<protein>
    <submittedName>
        <fullName evidence="2">Transposase</fullName>
    </submittedName>
</protein>
<reference evidence="2 3" key="1">
    <citation type="submission" date="2024-02" db="EMBL/GenBank/DDBJ databases">
        <title>A novel Wenzhouxiangellaceae bacterium, isolated from coastal sediments.</title>
        <authorList>
            <person name="Du Z.-J."/>
            <person name="Ye Y.-Q."/>
            <person name="Zhang X.-Y."/>
        </authorList>
    </citation>
    <scope>NUCLEOTIDE SEQUENCE [LARGE SCALE GENOMIC DNA]</scope>
    <source>
        <strain evidence="2 3">CH-27</strain>
    </source>
</reference>
<dbReference type="AlphaFoldDB" id="A0AAW9RPF7"/>
<dbReference type="InterPro" id="IPR007069">
    <property type="entry name" value="Transposase_32"/>
</dbReference>
<comment type="caution">
    <text evidence="2">The sequence shown here is derived from an EMBL/GenBank/DDBJ whole genome shotgun (WGS) entry which is preliminary data.</text>
</comment>
<dbReference type="GO" id="GO:0003677">
    <property type="term" value="F:DNA binding"/>
    <property type="evidence" value="ECO:0007669"/>
    <property type="project" value="InterPro"/>
</dbReference>
<evidence type="ECO:0000259" key="1">
    <source>
        <dbReference type="Pfam" id="PF04986"/>
    </source>
</evidence>
<name>A0AAW9RPF7_9GAMM</name>
<proteinExistence type="predicted"/>
<accession>A0AAW9RPF7</accession>
<dbReference type="RefSeq" id="WP_354696751.1">
    <property type="nucleotide sequence ID" value="NZ_JAZHOG010000014.1"/>
</dbReference>
<dbReference type="GO" id="GO:0004803">
    <property type="term" value="F:transposase activity"/>
    <property type="evidence" value="ECO:0007669"/>
    <property type="project" value="InterPro"/>
</dbReference>
<dbReference type="Pfam" id="PF04986">
    <property type="entry name" value="Y2_Tnp"/>
    <property type="match status" value="1"/>
</dbReference>
<evidence type="ECO:0000313" key="2">
    <source>
        <dbReference type="EMBL" id="MEJ8569426.1"/>
    </source>
</evidence>
<dbReference type="EMBL" id="JAZHOG010000014">
    <property type="protein sequence ID" value="MEJ8569426.1"/>
    <property type="molecule type" value="Genomic_DNA"/>
</dbReference>
<dbReference type="Proteomes" id="UP001359886">
    <property type="component" value="Unassembled WGS sequence"/>
</dbReference>
<gene>
    <name evidence="2" type="ORF">V3330_17500</name>
</gene>
<organism evidence="2 3">
    <name type="scientific">Elongatibacter sediminis</name>
    <dbReference type="NCBI Taxonomy" id="3119006"/>
    <lineage>
        <taxon>Bacteria</taxon>
        <taxon>Pseudomonadati</taxon>
        <taxon>Pseudomonadota</taxon>
        <taxon>Gammaproteobacteria</taxon>
        <taxon>Chromatiales</taxon>
        <taxon>Wenzhouxiangellaceae</taxon>
        <taxon>Elongatibacter</taxon>
    </lineage>
</organism>